<organism evidence="2 3">
    <name type="scientific">Actinoplanes lobatus</name>
    <dbReference type="NCBI Taxonomy" id="113568"/>
    <lineage>
        <taxon>Bacteria</taxon>
        <taxon>Bacillati</taxon>
        <taxon>Actinomycetota</taxon>
        <taxon>Actinomycetes</taxon>
        <taxon>Micromonosporales</taxon>
        <taxon>Micromonosporaceae</taxon>
        <taxon>Actinoplanes</taxon>
    </lineage>
</organism>
<evidence type="ECO:0000313" key="3">
    <source>
        <dbReference type="Proteomes" id="UP000590511"/>
    </source>
</evidence>
<reference evidence="2 3" key="1">
    <citation type="submission" date="2020-08" db="EMBL/GenBank/DDBJ databases">
        <title>Sequencing the genomes of 1000 actinobacteria strains.</title>
        <authorList>
            <person name="Klenk H.-P."/>
        </authorList>
    </citation>
    <scope>NUCLEOTIDE SEQUENCE [LARGE SCALE GENOMIC DNA]</scope>
    <source>
        <strain evidence="2 3">DSM 43150</strain>
    </source>
</reference>
<evidence type="ECO:0000313" key="2">
    <source>
        <dbReference type="EMBL" id="MBB4749181.1"/>
    </source>
</evidence>
<dbReference type="Proteomes" id="UP000631312">
    <property type="component" value="Unassembled WGS sequence"/>
</dbReference>
<dbReference type="Proteomes" id="UP000590511">
    <property type="component" value="Unassembled WGS sequence"/>
</dbReference>
<evidence type="ECO:0000313" key="4">
    <source>
        <dbReference type="Proteomes" id="UP000631312"/>
    </source>
</evidence>
<keyword evidence="4" id="KW-1185">Reference proteome</keyword>
<name>A0A7W7HEP4_9ACTN</name>
<dbReference type="EMBL" id="JACHNC010000001">
    <property type="protein sequence ID" value="MBB4749181.1"/>
    <property type="molecule type" value="Genomic_DNA"/>
</dbReference>
<dbReference type="EMBL" id="BOMP01000157">
    <property type="protein sequence ID" value="GIE45261.1"/>
    <property type="molecule type" value="Genomic_DNA"/>
</dbReference>
<protein>
    <submittedName>
        <fullName evidence="2">Uncharacterized protein</fullName>
    </submittedName>
</protein>
<dbReference type="RefSeq" id="WP_188121543.1">
    <property type="nucleotide sequence ID" value="NZ_BOMP01000157.1"/>
</dbReference>
<accession>A0A7W7HEP4</accession>
<proteinExistence type="predicted"/>
<dbReference type="AlphaFoldDB" id="A0A7W7HEP4"/>
<gene>
    <name evidence="1" type="ORF">Alo02nite_81590</name>
    <name evidence="2" type="ORF">BJ964_003342</name>
</gene>
<reference evidence="1 4" key="2">
    <citation type="submission" date="2021-01" db="EMBL/GenBank/DDBJ databases">
        <title>Whole genome shotgun sequence of Actinoplanes lobatus NBRC 12513.</title>
        <authorList>
            <person name="Komaki H."/>
            <person name="Tamura T."/>
        </authorList>
    </citation>
    <scope>NUCLEOTIDE SEQUENCE [LARGE SCALE GENOMIC DNA]</scope>
    <source>
        <strain evidence="1 4">NBRC 12513</strain>
    </source>
</reference>
<comment type="caution">
    <text evidence="2">The sequence shown here is derived from an EMBL/GenBank/DDBJ whole genome shotgun (WGS) entry which is preliminary data.</text>
</comment>
<sequence length="227" mass="24263">MKYEPPTNPSLWQAFLADEDGYITTVAEAFDEYGPESNVRVSIRCLSALPVPQTPGAEDGVWRLPGSSEEGHIAAEWQLEMVDDLGETDHIDRQLQAAQAMAAGLNGALANQGDWNRGTELAATLHDLADKLAVYTGPLTKYTRLSFHFVAGVFEQAEAIANADQLGLHLFGAPGKPVQVGAGWRHQSSTETAGLKAEVFASIPDPGETILLARIAELEAKLAGGAR</sequence>
<evidence type="ECO:0000313" key="1">
    <source>
        <dbReference type="EMBL" id="GIE45261.1"/>
    </source>
</evidence>